<dbReference type="InterPro" id="IPR003343">
    <property type="entry name" value="Big_2"/>
</dbReference>
<dbReference type="InterPro" id="IPR051201">
    <property type="entry name" value="Chloro_Bact_Ser_Proteases"/>
</dbReference>
<dbReference type="InterPro" id="IPR008964">
    <property type="entry name" value="Invasin/intimin_cell_adhesion"/>
</dbReference>
<dbReference type="RefSeq" id="WP_161837402.1">
    <property type="nucleotide sequence ID" value="NZ_CP048000.1"/>
</dbReference>
<comment type="similarity">
    <text evidence="1">Belongs to the peptidase S1C family.</text>
</comment>
<feature type="chain" id="PRO_5039586359" evidence="4">
    <location>
        <begin position="32"/>
        <end position="373"/>
    </location>
</feature>
<keyword evidence="2 6" id="KW-0645">Protease</keyword>
<keyword evidence="7" id="KW-1185">Reference proteome</keyword>
<name>A0A6P1TKY1_9FIRM</name>
<proteinExistence type="inferred from homology"/>
<keyword evidence="4" id="KW-0732">Signal</keyword>
<dbReference type="Pfam" id="PF13365">
    <property type="entry name" value="Trypsin_2"/>
    <property type="match status" value="1"/>
</dbReference>
<dbReference type="Pfam" id="PF02368">
    <property type="entry name" value="Big_2"/>
    <property type="match status" value="1"/>
</dbReference>
<evidence type="ECO:0000256" key="1">
    <source>
        <dbReference type="ARBA" id="ARBA00010541"/>
    </source>
</evidence>
<dbReference type="SMART" id="SM00635">
    <property type="entry name" value="BID_2"/>
    <property type="match status" value="1"/>
</dbReference>
<accession>A0A6P1TKY1</accession>
<feature type="signal peptide" evidence="4">
    <location>
        <begin position="1"/>
        <end position="31"/>
    </location>
</feature>
<evidence type="ECO:0000313" key="6">
    <source>
        <dbReference type="EMBL" id="QHQ60566.1"/>
    </source>
</evidence>
<dbReference type="KEGG" id="anr:Ana3638_07105"/>
<evidence type="ECO:0000256" key="2">
    <source>
        <dbReference type="ARBA" id="ARBA00022670"/>
    </source>
</evidence>
<sequence length="373" mass="40118">MNMMKIKKMSFTIVMAICLSVTIPVSTPLYSNVIEAEAAAAVKLNITKTSVYIGDTVKLKLSGTTKSIKWSSSNKSIAKVSTSGVVTGLKKGTVKITATVGTKKYISTIAVQKKTLTAEQIYEKCSKATVEIVAEVDGDKYNLGSGFFLDNGKVVTNLHVVAGAEKIQVTNYSGTTFDVQEILGYDKDIDLAVLKINSKNDYLIQNQEGVTAGESVYILGSPLGLTGSFADGMVSSPSRKIEGVDYIQVTAPMSPGNSGGPLINRYGEVMGINTWQFADGQNLNFSINIDEISGVNTDNPISVSGFHDITQSYRDSSDEDTAFSASDASVQQNQLTDFKKISDLFSGLNGNFYAAYILVPNEDGTNYNWILPQ</sequence>
<organism evidence="6 7">
    <name type="scientific">Anaerocolumna sedimenticola</name>
    <dbReference type="NCBI Taxonomy" id="2696063"/>
    <lineage>
        <taxon>Bacteria</taxon>
        <taxon>Bacillati</taxon>
        <taxon>Bacillota</taxon>
        <taxon>Clostridia</taxon>
        <taxon>Lachnospirales</taxon>
        <taxon>Lachnospiraceae</taxon>
        <taxon>Anaerocolumna</taxon>
    </lineage>
</organism>
<protein>
    <submittedName>
        <fullName evidence="6">Trypsin-like serine protease</fullName>
    </submittedName>
</protein>
<evidence type="ECO:0000256" key="3">
    <source>
        <dbReference type="ARBA" id="ARBA00022801"/>
    </source>
</evidence>
<keyword evidence="3" id="KW-0378">Hydrolase</keyword>
<evidence type="ECO:0000259" key="5">
    <source>
        <dbReference type="SMART" id="SM00635"/>
    </source>
</evidence>
<gene>
    <name evidence="6" type="ORF">Ana3638_07105</name>
</gene>
<dbReference type="Proteomes" id="UP000464314">
    <property type="component" value="Chromosome"/>
</dbReference>
<evidence type="ECO:0000313" key="7">
    <source>
        <dbReference type="Proteomes" id="UP000464314"/>
    </source>
</evidence>
<reference evidence="6 7" key="1">
    <citation type="submission" date="2020-01" db="EMBL/GenBank/DDBJ databases">
        <title>Genome analysis of Anaerocolumna sp. CBA3638.</title>
        <authorList>
            <person name="Kim J."/>
            <person name="Roh S.W."/>
        </authorList>
    </citation>
    <scope>NUCLEOTIDE SEQUENCE [LARGE SCALE GENOMIC DNA]</scope>
    <source>
        <strain evidence="6 7">CBA3638</strain>
    </source>
</reference>
<dbReference type="InterPro" id="IPR009003">
    <property type="entry name" value="Peptidase_S1_PA"/>
</dbReference>
<dbReference type="SUPFAM" id="SSF49373">
    <property type="entry name" value="Invasin/intimin cell-adhesion fragments"/>
    <property type="match status" value="1"/>
</dbReference>
<dbReference type="Gene3D" id="2.40.10.10">
    <property type="entry name" value="Trypsin-like serine proteases"/>
    <property type="match status" value="2"/>
</dbReference>
<dbReference type="PRINTS" id="PR00834">
    <property type="entry name" value="PROTEASES2C"/>
</dbReference>
<dbReference type="SUPFAM" id="SSF50494">
    <property type="entry name" value="Trypsin-like serine proteases"/>
    <property type="match status" value="1"/>
</dbReference>
<dbReference type="GO" id="GO:0004252">
    <property type="term" value="F:serine-type endopeptidase activity"/>
    <property type="evidence" value="ECO:0007669"/>
    <property type="project" value="InterPro"/>
</dbReference>
<dbReference type="Gene3D" id="2.60.40.1080">
    <property type="match status" value="1"/>
</dbReference>
<dbReference type="InterPro" id="IPR001940">
    <property type="entry name" value="Peptidase_S1C"/>
</dbReference>
<feature type="domain" description="BIG2" evidence="5">
    <location>
        <begin position="38"/>
        <end position="110"/>
    </location>
</feature>
<dbReference type="PANTHER" id="PTHR43343:SF3">
    <property type="entry name" value="PROTEASE DO-LIKE 8, CHLOROPLASTIC"/>
    <property type="match status" value="1"/>
</dbReference>
<dbReference type="AlphaFoldDB" id="A0A6P1TKY1"/>
<dbReference type="EMBL" id="CP048000">
    <property type="protein sequence ID" value="QHQ60566.1"/>
    <property type="molecule type" value="Genomic_DNA"/>
</dbReference>
<dbReference type="GO" id="GO:0006508">
    <property type="term" value="P:proteolysis"/>
    <property type="evidence" value="ECO:0007669"/>
    <property type="project" value="UniProtKB-KW"/>
</dbReference>
<dbReference type="InterPro" id="IPR043504">
    <property type="entry name" value="Peptidase_S1_PA_chymotrypsin"/>
</dbReference>
<evidence type="ECO:0000256" key="4">
    <source>
        <dbReference type="SAM" id="SignalP"/>
    </source>
</evidence>
<dbReference type="PANTHER" id="PTHR43343">
    <property type="entry name" value="PEPTIDASE S12"/>
    <property type="match status" value="1"/>
</dbReference>